<evidence type="ECO:0000256" key="1">
    <source>
        <dbReference type="ARBA" id="ARBA00001947"/>
    </source>
</evidence>
<evidence type="ECO:0000256" key="4">
    <source>
        <dbReference type="ARBA" id="ARBA00022833"/>
    </source>
</evidence>
<evidence type="ECO:0000256" key="3">
    <source>
        <dbReference type="ARBA" id="ARBA00022801"/>
    </source>
</evidence>
<keyword evidence="4" id="KW-0862">Zinc</keyword>
<dbReference type="NCBIfam" id="TIGR02994">
    <property type="entry name" value="ectoine_eutE"/>
    <property type="match status" value="1"/>
</dbReference>
<evidence type="ECO:0000313" key="7">
    <source>
        <dbReference type="Proteomes" id="UP001108027"/>
    </source>
</evidence>
<dbReference type="PIRSF" id="PIRSF039012">
    <property type="entry name" value="ASP"/>
    <property type="match status" value="1"/>
</dbReference>
<evidence type="ECO:0000313" key="6">
    <source>
        <dbReference type="EMBL" id="MCC4307593.1"/>
    </source>
</evidence>
<dbReference type="RefSeq" id="WP_228232981.1">
    <property type="nucleotide sequence ID" value="NZ_JAJGNA010000002.1"/>
</dbReference>
<protein>
    <submittedName>
        <fullName evidence="6">N(2)-acetyl-L-2,4-diaminobutanoate deacetylase DoeB</fullName>
        <ecNumber evidence="6">3.5.1.125</ecNumber>
    </submittedName>
</protein>
<organism evidence="6 7">
    <name type="scientific">Alloalcanivorax marinus</name>
    <dbReference type="NCBI Taxonomy" id="1177169"/>
    <lineage>
        <taxon>Bacteria</taxon>
        <taxon>Pseudomonadati</taxon>
        <taxon>Pseudomonadota</taxon>
        <taxon>Gammaproteobacteria</taxon>
        <taxon>Oceanospirillales</taxon>
        <taxon>Alcanivoracaceae</taxon>
        <taxon>Alloalcanivorax</taxon>
    </lineage>
</organism>
<feature type="domain" description="Succinylglutamate desuccinylase/Aspartoacylase catalytic" evidence="5">
    <location>
        <begin position="48"/>
        <end position="234"/>
    </location>
</feature>
<dbReference type="GO" id="GO:0016811">
    <property type="term" value="F:hydrolase activity, acting on carbon-nitrogen (but not peptide) bonds, in linear amides"/>
    <property type="evidence" value="ECO:0007669"/>
    <property type="project" value="InterPro"/>
</dbReference>
<dbReference type="CDD" id="cd06252">
    <property type="entry name" value="M14_ASTE_ASPA-like"/>
    <property type="match status" value="1"/>
</dbReference>
<dbReference type="InterPro" id="IPR053138">
    <property type="entry name" value="N-alpha-Ac-DABA_deacetylase"/>
</dbReference>
<dbReference type="PANTHER" id="PTHR37326">
    <property type="entry name" value="BLL3975 PROTEIN"/>
    <property type="match status" value="1"/>
</dbReference>
<dbReference type="Gene3D" id="3.40.630.10">
    <property type="entry name" value="Zn peptidases"/>
    <property type="match status" value="1"/>
</dbReference>
<evidence type="ECO:0000259" key="5">
    <source>
        <dbReference type="Pfam" id="PF24827"/>
    </source>
</evidence>
<comment type="caution">
    <text evidence="6">The sequence shown here is derived from an EMBL/GenBank/DDBJ whole genome shotgun (WGS) entry which is preliminary data.</text>
</comment>
<dbReference type="GO" id="GO:0016788">
    <property type="term" value="F:hydrolase activity, acting on ester bonds"/>
    <property type="evidence" value="ECO:0007669"/>
    <property type="project" value="InterPro"/>
</dbReference>
<evidence type="ECO:0000256" key="2">
    <source>
        <dbReference type="ARBA" id="ARBA00022723"/>
    </source>
</evidence>
<dbReference type="GO" id="GO:0046872">
    <property type="term" value="F:metal ion binding"/>
    <property type="evidence" value="ECO:0007669"/>
    <property type="project" value="UniProtKB-KW"/>
</dbReference>
<dbReference type="InterPro" id="IPR043795">
    <property type="entry name" value="N-alpha-Ac-DABA-like"/>
</dbReference>
<dbReference type="InterPro" id="IPR014336">
    <property type="entry name" value="DoeB"/>
</dbReference>
<dbReference type="EMBL" id="JAJGNA010000002">
    <property type="protein sequence ID" value="MCC4307593.1"/>
    <property type="molecule type" value="Genomic_DNA"/>
</dbReference>
<sequence>MPDSPITATVDYHRDGVQHGFLKLPHSHDDSAWGSLMIPITVVRNGEGPTALLTGGNHGDEYEGITALLKLAGRLRAEDITGRVIIVPMMNHPAALNGTRTLPIDKGNLNRAFPGSPTGTLTQRIADYFTRYLVPLCDLALDIHSGGRTLDLLPFAATHRLEDEDLARRCLEGALAFGAPNTLLMAELEGAALYDTVVEAQGKVFISTELRGGGTSTPESVALAEQGVENVLRHAGILAGEPQAGPTRMLEIPDAAHYLQSEHAGLLEFAVHLGDPVRAGDLIARVHSLERTGVAPAEYRAPVDGLLIGRRHPARISLGDTFAVLAVPLDAS</sequence>
<dbReference type="EC" id="3.5.1.125" evidence="6"/>
<keyword evidence="2" id="KW-0479">Metal-binding</keyword>
<name>A0A9Q3YQF8_9GAMM</name>
<dbReference type="AlphaFoldDB" id="A0A9Q3YQF8"/>
<dbReference type="Proteomes" id="UP001108027">
    <property type="component" value="Unassembled WGS sequence"/>
</dbReference>
<dbReference type="SUPFAM" id="SSF53187">
    <property type="entry name" value="Zn-dependent exopeptidases"/>
    <property type="match status" value="1"/>
</dbReference>
<gene>
    <name evidence="6" type="primary">doeB</name>
    <name evidence="6" type="ORF">LL252_03325</name>
</gene>
<proteinExistence type="predicted"/>
<dbReference type="Pfam" id="PF24827">
    <property type="entry name" value="AstE_AspA_cat"/>
    <property type="match status" value="1"/>
</dbReference>
<keyword evidence="3 6" id="KW-0378">Hydrolase</keyword>
<keyword evidence="7" id="KW-1185">Reference proteome</keyword>
<reference evidence="6" key="1">
    <citation type="submission" date="2021-10" db="EMBL/GenBank/DDBJ databases">
        <title>The diversity and Nitrogen Metabolism of Culturable Nitrate-Utilizing Bacteria Within the Oxygen Minimum Zone of the Changjiang (Yangtze River)Estuary.</title>
        <authorList>
            <person name="Zhang D."/>
            <person name="Zheng J."/>
            <person name="Liu S."/>
            <person name="He W."/>
        </authorList>
    </citation>
    <scope>NUCLEOTIDE SEQUENCE</scope>
    <source>
        <strain evidence="6">FXH-223</strain>
    </source>
</reference>
<comment type="cofactor">
    <cofactor evidence="1">
        <name>Zn(2+)</name>
        <dbReference type="ChEBI" id="CHEBI:29105"/>
    </cofactor>
</comment>
<dbReference type="PANTHER" id="PTHR37326:SF1">
    <property type="entry name" value="BLL3975 PROTEIN"/>
    <property type="match status" value="1"/>
</dbReference>
<dbReference type="InterPro" id="IPR055438">
    <property type="entry name" value="AstE_AspA_cat"/>
</dbReference>
<accession>A0A9Q3YQF8</accession>